<dbReference type="EMBL" id="BLYV01000289">
    <property type="protein sequence ID" value="GFP13440.1"/>
    <property type="molecule type" value="Genomic_DNA"/>
</dbReference>
<dbReference type="InterPro" id="IPR000515">
    <property type="entry name" value="MetI-like"/>
</dbReference>
<evidence type="ECO:0000259" key="8">
    <source>
        <dbReference type="PROSITE" id="PS50928"/>
    </source>
</evidence>
<dbReference type="Pfam" id="PF00528">
    <property type="entry name" value="BPD_transp_1"/>
    <property type="match status" value="1"/>
</dbReference>
<dbReference type="PROSITE" id="PS50928">
    <property type="entry name" value="ABC_TM1"/>
    <property type="match status" value="1"/>
</dbReference>
<keyword evidence="2 7" id="KW-0813">Transport</keyword>
<dbReference type="InterPro" id="IPR035906">
    <property type="entry name" value="MetI-like_sf"/>
</dbReference>
<dbReference type="Proteomes" id="UP000430466">
    <property type="component" value="Unassembled WGS sequence"/>
</dbReference>
<protein>
    <submittedName>
        <fullName evidence="12">ABC transporter permease subunit</fullName>
    </submittedName>
    <submittedName>
        <fullName evidence="9">L-arabinose transport system permease protein AraQ</fullName>
    </submittedName>
    <submittedName>
        <fullName evidence="10">Sugar ABC transporter permease</fullName>
    </submittedName>
</protein>
<organism evidence="10 15">
    <name type="scientific">Lactobacillus helveticus</name>
    <name type="common">Lactobacillus suntoryeus</name>
    <dbReference type="NCBI Taxonomy" id="1587"/>
    <lineage>
        <taxon>Bacteria</taxon>
        <taxon>Bacillati</taxon>
        <taxon>Bacillota</taxon>
        <taxon>Bacilli</taxon>
        <taxon>Lactobacillales</taxon>
        <taxon>Lactobacillaceae</taxon>
        <taxon>Lactobacillus</taxon>
    </lineage>
</organism>
<evidence type="ECO:0000313" key="13">
    <source>
        <dbReference type="Proteomes" id="UP000267945"/>
    </source>
</evidence>
<dbReference type="KEGG" id="lhd:HUO_09825"/>
<name>A0A0D5MKN3_LACHE</name>
<dbReference type="Proteomes" id="UP000630086">
    <property type="component" value="Unassembled WGS sequence"/>
</dbReference>
<dbReference type="PANTHER" id="PTHR43744:SF12">
    <property type="entry name" value="ABC TRANSPORTER PERMEASE PROTEIN MG189-RELATED"/>
    <property type="match status" value="1"/>
</dbReference>
<dbReference type="GO" id="GO:0005886">
    <property type="term" value="C:plasma membrane"/>
    <property type="evidence" value="ECO:0007669"/>
    <property type="project" value="UniProtKB-SubCell"/>
</dbReference>
<evidence type="ECO:0000256" key="7">
    <source>
        <dbReference type="RuleBase" id="RU363032"/>
    </source>
</evidence>
<dbReference type="EMBL" id="CP019581">
    <property type="protein sequence ID" value="AZK91329.1"/>
    <property type="molecule type" value="Genomic_DNA"/>
</dbReference>
<keyword evidence="3" id="KW-1003">Cell membrane</keyword>
<accession>A0A0D5MKN3</accession>
<keyword evidence="5 7" id="KW-1133">Transmembrane helix</keyword>
<feature type="transmembrane region" description="Helical" evidence="7">
    <location>
        <begin position="193"/>
        <end position="213"/>
    </location>
</feature>
<comment type="similarity">
    <text evidence="7">Belongs to the binding-protein-dependent transport system permease family.</text>
</comment>
<feature type="transmembrane region" description="Helical" evidence="7">
    <location>
        <begin position="69"/>
        <end position="93"/>
    </location>
</feature>
<dbReference type="AlphaFoldDB" id="A0A0D5MKN3"/>
<dbReference type="RefSeq" id="WP_003629944.1">
    <property type="nucleotide sequence ID" value="NZ_AP023028.1"/>
</dbReference>
<dbReference type="eggNOG" id="COG0395">
    <property type="taxonomic scope" value="Bacteria"/>
</dbReference>
<dbReference type="SUPFAM" id="SSF161098">
    <property type="entry name" value="MetI-like"/>
    <property type="match status" value="1"/>
</dbReference>
<dbReference type="Gene3D" id="1.10.3720.10">
    <property type="entry name" value="MetI-like"/>
    <property type="match status" value="1"/>
</dbReference>
<feature type="domain" description="ABC transmembrane type-1" evidence="8">
    <location>
        <begin position="70"/>
        <end position="259"/>
    </location>
</feature>
<evidence type="ECO:0000313" key="10">
    <source>
        <dbReference type="EMBL" id="GFO98529.1"/>
    </source>
</evidence>
<keyword evidence="4 7" id="KW-0812">Transmembrane</keyword>
<reference evidence="10" key="3">
    <citation type="submission" date="2020-07" db="EMBL/GenBank/DDBJ databases">
        <title>Draft genome sequence of Lactobacillus helveticus strain H-8.</title>
        <authorList>
            <person name="Endo A."/>
            <person name="Maeno S."/>
            <person name="Kido Y."/>
        </authorList>
    </citation>
    <scope>NUCLEOTIDE SEQUENCE</scope>
    <source>
        <strain evidence="10">H-8</strain>
    </source>
</reference>
<dbReference type="Proteomes" id="UP000618094">
    <property type="component" value="Unassembled WGS sequence"/>
</dbReference>
<dbReference type="GO" id="GO:0055085">
    <property type="term" value="P:transmembrane transport"/>
    <property type="evidence" value="ECO:0007669"/>
    <property type="project" value="InterPro"/>
</dbReference>
<evidence type="ECO:0000256" key="2">
    <source>
        <dbReference type="ARBA" id="ARBA00022448"/>
    </source>
</evidence>
<comment type="subcellular location">
    <subcellularLocation>
        <location evidence="1 7">Cell membrane</location>
        <topology evidence="1 7">Multi-pass membrane protein</topology>
    </subcellularLocation>
</comment>
<evidence type="ECO:0000256" key="1">
    <source>
        <dbReference type="ARBA" id="ARBA00004651"/>
    </source>
</evidence>
<dbReference type="EMBL" id="BLYO01000061">
    <property type="protein sequence ID" value="GFO98529.1"/>
    <property type="molecule type" value="Genomic_DNA"/>
</dbReference>
<feature type="transmembrane region" description="Helical" evidence="7">
    <location>
        <begin position="9"/>
        <end position="31"/>
    </location>
</feature>
<dbReference type="GeneID" id="99757244"/>
<sequence>MKKIRWGTLIAYIVLAIFAIITVFPFIYMILGGLMSFRETTTIPPTIIPKHFEWANYTKVFAQAPFGRYFLNTFITASVTTIVSLFNALLGAFAMVNLKFKGKGVVQIVLLSLLMVPGEAIIFTNYNTIAQMGLLNTYIGLVLPFLTSIFYMYYLQSYFGSISQTIYKTAMINGASDWEYIWRILVPMSKGGLFTVALLSFISGWNSFLWPLLVTNEDSMRLLNNGLTSFASDAGSETQLQLAAATLTVLPILILYFIFRKQIIRGVVRNDLKG</sequence>
<dbReference type="PANTHER" id="PTHR43744">
    <property type="entry name" value="ABC TRANSPORTER PERMEASE PROTEIN MG189-RELATED-RELATED"/>
    <property type="match status" value="1"/>
</dbReference>
<feature type="transmembrane region" description="Helical" evidence="7">
    <location>
        <begin position="135"/>
        <end position="154"/>
    </location>
</feature>
<evidence type="ECO:0000256" key="3">
    <source>
        <dbReference type="ARBA" id="ARBA00022475"/>
    </source>
</evidence>
<evidence type="ECO:0000313" key="9">
    <source>
        <dbReference type="EMBL" id="AZK91329.1"/>
    </source>
</evidence>
<reference evidence="9 13" key="1">
    <citation type="submission" date="2017-02" db="EMBL/GenBank/DDBJ databases">
        <title>Complete genome sequence of Lactobacillus helveticus.</title>
        <authorList>
            <person name="Kim J.F."/>
            <person name="Chung Y."/>
            <person name="Kwak M."/>
        </authorList>
    </citation>
    <scope>NUCLEOTIDE SEQUENCE [LARGE SCALE GENOMIC DNA]</scope>
    <source>
        <strain evidence="9 13">LH5</strain>
    </source>
</reference>
<gene>
    <name evidence="9" type="primary">araQ</name>
    <name evidence="12" type="ORF">GDZ32_01985</name>
    <name evidence="9" type="ORF">LH5_01087</name>
    <name evidence="10" type="ORF">LHEH8_02850</name>
    <name evidence="11" type="ORF">LHEJCM1062_13120</name>
</gene>
<evidence type="ECO:0000256" key="6">
    <source>
        <dbReference type="ARBA" id="ARBA00023136"/>
    </source>
</evidence>
<reference evidence="11" key="4">
    <citation type="submission" date="2020-07" db="EMBL/GenBank/DDBJ databases">
        <title>Draft genome sequence of Lactobacillus helveticus strain JCM 1062.</title>
        <authorList>
            <person name="Endo A."/>
            <person name="Maeno S."/>
            <person name="Kido Y."/>
        </authorList>
    </citation>
    <scope>NUCLEOTIDE SEQUENCE</scope>
    <source>
        <strain evidence="11">JCM 1062</strain>
    </source>
</reference>
<evidence type="ECO:0000256" key="5">
    <source>
        <dbReference type="ARBA" id="ARBA00022989"/>
    </source>
</evidence>
<dbReference type="OrthoDB" id="9771544at2"/>
<evidence type="ECO:0000256" key="4">
    <source>
        <dbReference type="ARBA" id="ARBA00022692"/>
    </source>
</evidence>
<proteinExistence type="inferred from homology"/>
<evidence type="ECO:0000313" key="15">
    <source>
        <dbReference type="Proteomes" id="UP000618094"/>
    </source>
</evidence>
<keyword evidence="6 7" id="KW-0472">Membrane</keyword>
<evidence type="ECO:0000313" key="12">
    <source>
        <dbReference type="EMBL" id="MPW13830.1"/>
    </source>
</evidence>
<dbReference type="Proteomes" id="UP000267945">
    <property type="component" value="Chromosome"/>
</dbReference>
<evidence type="ECO:0000313" key="11">
    <source>
        <dbReference type="EMBL" id="GFP13440.1"/>
    </source>
</evidence>
<feature type="transmembrane region" description="Helical" evidence="7">
    <location>
        <begin position="105"/>
        <end position="123"/>
    </location>
</feature>
<reference evidence="12 14" key="2">
    <citation type="submission" date="2019-10" db="EMBL/GenBank/DDBJ databases">
        <title>Draft genome sequences of Lactobacillus strains.</title>
        <authorList>
            <person name="Cho G.-S."/>
            <person name="Fagbemigun O."/>
            <person name="Brinks E."/>
            <person name="Franz C.M.A.P."/>
        </authorList>
    </citation>
    <scope>NUCLEOTIDE SEQUENCE [LARGE SCALE GENOMIC DNA]</scope>
    <source>
        <strain evidence="12 14">313</strain>
    </source>
</reference>
<dbReference type="CDD" id="cd06261">
    <property type="entry name" value="TM_PBP2"/>
    <property type="match status" value="1"/>
</dbReference>
<evidence type="ECO:0000313" key="14">
    <source>
        <dbReference type="Proteomes" id="UP000430466"/>
    </source>
</evidence>
<feature type="transmembrane region" description="Helical" evidence="7">
    <location>
        <begin position="240"/>
        <end position="259"/>
    </location>
</feature>
<dbReference type="EMBL" id="WHOE01000015">
    <property type="protein sequence ID" value="MPW13830.1"/>
    <property type="molecule type" value="Genomic_DNA"/>
</dbReference>